<dbReference type="Proteomes" id="UP000181884">
    <property type="component" value="Unassembled WGS sequence"/>
</dbReference>
<dbReference type="RefSeq" id="WP_067393850.1">
    <property type="nucleotide sequence ID" value="NZ_JXKH01000003.1"/>
</dbReference>
<comment type="caution">
    <text evidence="1">The sequence shown here is derived from an EMBL/GenBank/DDBJ whole genome shotgun (WGS) entry which is preliminary data.</text>
</comment>
<accession>A0A1L8RG20</accession>
<protein>
    <submittedName>
        <fullName evidence="1">Uncharacterized protein</fullName>
    </submittedName>
</protein>
<organism evidence="1 2">
    <name type="scientific">Enterococcus canis</name>
    <dbReference type="NCBI Taxonomy" id="214095"/>
    <lineage>
        <taxon>Bacteria</taxon>
        <taxon>Bacillati</taxon>
        <taxon>Bacillota</taxon>
        <taxon>Bacilli</taxon>
        <taxon>Lactobacillales</taxon>
        <taxon>Enterococcaceae</taxon>
        <taxon>Enterococcus</taxon>
    </lineage>
</organism>
<gene>
    <name evidence="1" type="ORF">RU97_GL001326</name>
</gene>
<evidence type="ECO:0000313" key="2">
    <source>
        <dbReference type="Proteomes" id="UP000181884"/>
    </source>
</evidence>
<sequence length="113" mass="12365">MSLFDKLFRKKSELLEPTPAKEVPFKAADISTDWQELPGYVPVDPAAETLVSLVASAIAAGDQPDSQFRVKRVLKRNPEIELVAVIASSLAAEAMPESQFRITKIAKKIEGVN</sequence>
<dbReference type="EMBL" id="JXKH01000003">
    <property type="protein sequence ID" value="OJG18708.1"/>
    <property type="molecule type" value="Genomic_DNA"/>
</dbReference>
<evidence type="ECO:0000313" key="1">
    <source>
        <dbReference type="EMBL" id="OJG18708.1"/>
    </source>
</evidence>
<dbReference type="AlphaFoldDB" id="A0A1L8RG20"/>
<reference evidence="1 2" key="1">
    <citation type="submission" date="2014-12" db="EMBL/GenBank/DDBJ databases">
        <title>Draft genome sequences of 29 type strains of Enterococci.</title>
        <authorList>
            <person name="Zhong Z."/>
            <person name="Sun Z."/>
            <person name="Liu W."/>
            <person name="Zhang W."/>
            <person name="Zhang H."/>
        </authorList>
    </citation>
    <scope>NUCLEOTIDE SEQUENCE [LARGE SCALE GENOMIC DNA]</scope>
    <source>
        <strain evidence="1 2">DSM 17029</strain>
    </source>
</reference>
<name>A0A1L8RG20_9ENTE</name>
<keyword evidence="2" id="KW-1185">Reference proteome</keyword>
<proteinExistence type="predicted"/>
<dbReference type="STRING" id="214095.RU97_GL001326"/>